<feature type="domain" description="UspA" evidence="2">
    <location>
        <begin position="55"/>
        <end position="192"/>
    </location>
</feature>
<organism evidence="3 4">
    <name type="scientific">Lutimaribacter pacificus</name>
    <dbReference type="NCBI Taxonomy" id="391948"/>
    <lineage>
        <taxon>Bacteria</taxon>
        <taxon>Pseudomonadati</taxon>
        <taxon>Pseudomonadota</taxon>
        <taxon>Alphaproteobacteria</taxon>
        <taxon>Rhodobacterales</taxon>
        <taxon>Roseobacteraceae</taxon>
        <taxon>Lutimaribacter</taxon>
    </lineage>
</organism>
<comment type="similarity">
    <text evidence="1">Belongs to the universal stress protein A family.</text>
</comment>
<accession>A0A1H0G855</accession>
<proteinExistence type="inferred from homology"/>
<evidence type="ECO:0000256" key="1">
    <source>
        <dbReference type="ARBA" id="ARBA00008791"/>
    </source>
</evidence>
<keyword evidence="4" id="KW-1185">Reference proteome</keyword>
<dbReference type="PANTHER" id="PTHR46268">
    <property type="entry name" value="STRESS RESPONSE PROTEIN NHAX"/>
    <property type="match status" value="1"/>
</dbReference>
<dbReference type="CDD" id="cd00293">
    <property type="entry name" value="USP-like"/>
    <property type="match status" value="1"/>
</dbReference>
<dbReference type="SUPFAM" id="SSF52402">
    <property type="entry name" value="Adenine nucleotide alpha hydrolases-like"/>
    <property type="match status" value="1"/>
</dbReference>
<gene>
    <name evidence="3" type="ORF">SAMN05444142_102132</name>
</gene>
<dbReference type="PANTHER" id="PTHR46268:SF6">
    <property type="entry name" value="UNIVERSAL STRESS PROTEIN UP12"/>
    <property type="match status" value="1"/>
</dbReference>
<dbReference type="InterPro" id="IPR006016">
    <property type="entry name" value="UspA"/>
</dbReference>
<dbReference type="AlphaFoldDB" id="A0A1H0G855"/>
<dbReference type="Proteomes" id="UP000324252">
    <property type="component" value="Unassembled WGS sequence"/>
</dbReference>
<evidence type="ECO:0000313" key="4">
    <source>
        <dbReference type="Proteomes" id="UP000324252"/>
    </source>
</evidence>
<protein>
    <submittedName>
        <fullName evidence="3">Nucleotide-binding universal stress protein, UspA family</fullName>
    </submittedName>
</protein>
<dbReference type="EMBL" id="FQZZ01000002">
    <property type="protein sequence ID" value="SHJ85889.1"/>
    <property type="molecule type" value="Genomic_DNA"/>
</dbReference>
<evidence type="ECO:0000259" key="2">
    <source>
        <dbReference type="Pfam" id="PF00582"/>
    </source>
</evidence>
<reference evidence="3 4" key="1">
    <citation type="submission" date="2016-11" db="EMBL/GenBank/DDBJ databases">
        <authorList>
            <person name="Varghese N."/>
            <person name="Submissions S."/>
        </authorList>
    </citation>
    <scope>NUCLEOTIDE SEQUENCE [LARGE SCALE GENOMIC DNA]</scope>
    <source>
        <strain evidence="3 4">DSM 29620</strain>
    </source>
</reference>
<evidence type="ECO:0000313" key="3">
    <source>
        <dbReference type="EMBL" id="SHJ85889.1"/>
    </source>
</evidence>
<dbReference type="InterPro" id="IPR014729">
    <property type="entry name" value="Rossmann-like_a/b/a_fold"/>
</dbReference>
<sequence>MCQECLFRAQGVFFLFETQISGQNFGKIAARTAWIGDAVVTTDGGHPDMSNETYVVAYEDSEGQHVLDYAVEQAKKSGASLYIIHVLEWSPYAFLTPQELEERHKRRSEESGRAQSLILDPAVKHAQDAGVSAEGKIRYGQVVEIVVETAKKLNASMIFVGRGGGNGLGARIFGSVPLGLAQVAPVPTVIVPQ</sequence>
<dbReference type="Pfam" id="PF00582">
    <property type="entry name" value="Usp"/>
    <property type="match status" value="1"/>
</dbReference>
<dbReference type="Gene3D" id="3.40.50.620">
    <property type="entry name" value="HUPs"/>
    <property type="match status" value="1"/>
</dbReference>
<name>A0A1H0G855_9RHOB</name>